<dbReference type="SFLD" id="SFLDG00002">
    <property type="entry name" value="C1.7:_P-type_atpase_like"/>
    <property type="match status" value="1"/>
</dbReference>
<evidence type="ECO:0000256" key="4">
    <source>
        <dbReference type="ARBA" id="ARBA00022475"/>
    </source>
</evidence>
<organism evidence="17 18">
    <name type="scientific">Serpentinimonas maccroryi</name>
    <dbReference type="NCBI Taxonomy" id="1458426"/>
    <lineage>
        <taxon>Bacteria</taxon>
        <taxon>Pseudomonadati</taxon>
        <taxon>Pseudomonadota</taxon>
        <taxon>Betaproteobacteria</taxon>
        <taxon>Burkholderiales</taxon>
        <taxon>Comamonadaceae</taxon>
        <taxon>Serpentinimonas</taxon>
    </lineage>
</organism>
<dbReference type="InterPro" id="IPR027256">
    <property type="entry name" value="P-typ_ATPase_IB"/>
</dbReference>
<name>A0A060NV84_9BURK</name>
<evidence type="ECO:0000256" key="1">
    <source>
        <dbReference type="ARBA" id="ARBA00004651"/>
    </source>
</evidence>
<proteinExistence type="inferred from homology"/>
<dbReference type="InterPro" id="IPR006121">
    <property type="entry name" value="HMA_dom"/>
</dbReference>
<dbReference type="InterPro" id="IPR036163">
    <property type="entry name" value="HMA_dom_sf"/>
</dbReference>
<keyword evidence="5" id="KW-0597">Phosphoprotein</keyword>
<evidence type="ECO:0000256" key="11">
    <source>
        <dbReference type="ARBA" id="ARBA00022967"/>
    </source>
</evidence>
<dbReference type="InterPro" id="IPR036412">
    <property type="entry name" value="HAD-like_sf"/>
</dbReference>
<evidence type="ECO:0000313" key="17">
    <source>
        <dbReference type="EMBL" id="BAO83448.1"/>
    </source>
</evidence>
<dbReference type="GO" id="GO:0005524">
    <property type="term" value="F:ATP binding"/>
    <property type="evidence" value="ECO:0007669"/>
    <property type="project" value="UniProtKB-UniRule"/>
</dbReference>
<evidence type="ECO:0000256" key="6">
    <source>
        <dbReference type="ARBA" id="ARBA00022692"/>
    </source>
</evidence>
<evidence type="ECO:0000256" key="8">
    <source>
        <dbReference type="ARBA" id="ARBA00022741"/>
    </source>
</evidence>
<dbReference type="GO" id="GO:0016887">
    <property type="term" value="F:ATP hydrolysis activity"/>
    <property type="evidence" value="ECO:0007669"/>
    <property type="project" value="InterPro"/>
</dbReference>
<dbReference type="GO" id="GO:0005886">
    <property type="term" value="C:plasma membrane"/>
    <property type="evidence" value="ECO:0007669"/>
    <property type="project" value="UniProtKB-SubCell"/>
</dbReference>
<dbReference type="PANTHER" id="PTHR43520:SF5">
    <property type="entry name" value="CATION-TRANSPORTING P-TYPE ATPASE-RELATED"/>
    <property type="match status" value="1"/>
</dbReference>
<dbReference type="Pfam" id="PF00403">
    <property type="entry name" value="HMA"/>
    <property type="match status" value="1"/>
</dbReference>
<dbReference type="SUPFAM" id="SSF81665">
    <property type="entry name" value="Calcium ATPase, transmembrane domain M"/>
    <property type="match status" value="1"/>
</dbReference>
<dbReference type="Gene3D" id="3.40.1110.10">
    <property type="entry name" value="Calcium-transporting ATPase, cytoplasmic domain N"/>
    <property type="match status" value="1"/>
</dbReference>
<accession>A0A060NV84</accession>
<dbReference type="InterPro" id="IPR001757">
    <property type="entry name" value="P_typ_ATPase"/>
</dbReference>
<evidence type="ECO:0000256" key="9">
    <source>
        <dbReference type="ARBA" id="ARBA00022840"/>
    </source>
</evidence>
<evidence type="ECO:0000256" key="10">
    <source>
        <dbReference type="ARBA" id="ARBA00022842"/>
    </source>
</evidence>
<evidence type="ECO:0000256" key="5">
    <source>
        <dbReference type="ARBA" id="ARBA00022553"/>
    </source>
</evidence>
<dbReference type="GO" id="GO:0005507">
    <property type="term" value="F:copper ion binding"/>
    <property type="evidence" value="ECO:0007669"/>
    <property type="project" value="TreeGrafter"/>
</dbReference>
<dbReference type="Proteomes" id="UP000066014">
    <property type="component" value="Chromosome"/>
</dbReference>
<dbReference type="InterPro" id="IPR023214">
    <property type="entry name" value="HAD_sf"/>
</dbReference>
<keyword evidence="14 15" id="KW-0472">Membrane</keyword>
<gene>
    <name evidence="17" type="ORF">SMCB_1220</name>
</gene>
<keyword evidence="13" id="KW-0406">Ion transport</keyword>
<keyword evidence="4 15" id="KW-1003">Cell membrane</keyword>
<keyword evidence="9 15" id="KW-0067">ATP-binding</keyword>
<dbReference type="PROSITE" id="PS00154">
    <property type="entry name" value="ATPASE_E1_E2"/>
    <property type="match status" value="1"/>
</dbReference>
<dbReference type="PANTHER" id="PTHR43520">
    <property type="entry name" value="ATP7, ISOFORM B"/>
    <property type="match status" value="1"/>
</dbReference>
<dbReference type="CDD" id="cd00371">
    <property type="entry name" value="HMA"/>
    <property type="match status" value="1"/>
</dbReference>
<evidence type="ECO:0000256" key="13">
    <source>
        <dbReference type="ARBA" id="ARBA00023065"/>
    </source>
</evidence>
<dbReference type="InterPro" id="IPR018303">
    <property type="entry name" value="ATPase_P-typ_P_site"/>
</dbReference>
<keyword evidence="11" id="KW-1278">Translocase</keyword>
<dbReference type="STRING" id="1458426.SMCB_1220"/>
<evidence type="ECO:0000256" key="12">
    <source>
        <dbReference type="ARBA" id="ARBA00022989"/>
    </source>
</evidence>
<evidence type="ECO:0000256" key="15">
    <source>
        <dbReference type="RuleBase" id="RU362081"/>
    </source>
</evidence>
<dbReference type="GO" id="GO:0055070">
    <property type="term" value="P:copper ion homeostasis"/>
    <property type="evidence" value="ECO:0007669"/>
    <property type="project" value="TreeGrafter"/>
</dbReference>
<evidence type="ECO:0000256" key="14">
    <source>
        <dbReference type="ARBA" id="ARBA00023136"/>
    </source>
</evidence>
<dbReference type="PROSITE" id="PS50846">
    <property type="entry name" value="HMA_2"/>
    <property type="match status" value="1"/>
</dbReference>
<comment type="similarity">
    <text evidence="2 15">Belongs to the cation transport ATPase (P-type) (TC 3.A.3) family. Type IB subfamily.</text>
</comment>
<dbReference type="SFLD" id="SFLDF00027">
    <property type="entry name" value="p-type_atpase"/>
    <property type="match status" value="1"/>
</dbReference>
<keyword evidence="8 15" id="KW-0547">Nucleotide-binding</keyword>
<dbReference type="SUPFAM" id="SSF81660">
    <property type="entry name" value="Metal cation-transporting ATPase, ATP-binding domain N"/>
    <property type="match status" value="1"/>
</dbReference>
<reference evidence="17 18" key="1">
    <citation type="journal article" date="2014" name="Nat. Commun.">
        <title>Physiological and genomic features of highly alkaliphilic hydrogen-utilizing Betaproteobacteria from a continental serpentinizing site.</title>
        <authorList>
            <person name="Suzuki S."/>
            <person name="Kuenen J.G."/>
            <person name="Schipper K."/>
            <person name="van der Velde S."/>
            <person name="Ishii S."/>
            <person name="Wu A."/>
            <person name="Sorokin D.Y."/>
            <person name="Tenney A."/>
            <person name="Meng X.Y."/>
            <person name="Morrill P.L."/>
            <person name="Kamagata Y."/>
            <person name="Muyzer G."/>
            <person name="Nealson K.H."/>
        </authorList>
    </citation>
    <scope>NUCLEOTIDE SEQUENCE [LARGE SCALE GENOMIC DNA]</scope>
    <source>
        <strain evidence="17 18">B1</strain>
    </source>
</reference>
<feature type="transmembrane region" description="Helical" evidence="15">
    <location>
        <begin position="152"/>
        <end position="171"/>
    </location>
</feature>
<feature type="transmembrane region" description="Helical" evidence="15">
    <location>
        <begin position="253"/>
        <end position="272"/>
    </location>
</feature>
<evidence type="ECO:0000256" key="2">
    <source>
        <dbReference type="ARBA" id="ARBA00006024"/>
    </source>
</evidence>
<dbReference type="InterPro" id="IPR023298">
    <property type="entry name" value="ATPase_P-typ_TM_dom_sf"/>
</dbReference>
<keyword evidence="6 15" id="KW-0812">Transmembrane</keyword>
<comment type="subcellular location">
    <subcellularLocation>
        <location evidence="1">Cell membrane</location>
        <topology evidence="1">Multi-pass membrane protein</topology>
    </subcellularLocation>
</comment>
<dbReference type="CDD" id="cd02079">
    <property type="entry name" value="P-type_ATPase_HM"/>
    <property type="match status" value="1"/>
</dbReference>
<dbReference type="SUPFAM" id="SSF81653">
    <property type="entry name" value="Calcium ATPase, transduction domain A"/>
    <property type="match status" value="1"/>
</dbReference>
<evidence type="ECO:0000256" key="7">
    <source>
        <dbReference type="ARBA" id="ARBA00022723"/>
    </source>
</evidence>
<dbReference type="NCBIfam" id="TIGR01525">
    <property type="entry name" value="ATPase-IB_hvy"/>
    <property type="match status" value="1"/>
</dbReference>
<dbReference type="HOGENOM" id="CLU_001771_0_3_4"/>
<dbReference type="InterPro" id="IPR059000">
    <property type="entry name" value="ATPase_P-type_domA"/>
</dbReference>
<protein>
    <submittedName>
        <fullName evidence="17">Cation transport ATPase</fullName>
    </submittedName>
</protein>
<dbReference type="Gene3D" id="1.20.1110.10">
    <property type="entry name" value="Calcium-transporting ATPase, transmembrane domain"/>
    <property type="match status" value="1"/>
</dbReference>
<feature type="transmembrane region" description="Helical" evidence="15">
    <location>
        <begin position="221"/>
        <end position="241"/>
    </location>
</feature>
<dbReference type="Gene3D" id="2.70.150.10">
    <property type="entry name" value="Calcium-transporting ATPase, cytoplasmic transduction domain A"/>
    <property type="match status" value="1"/>
</dbReference>
<keyword evidence="12 15" id="KW-1133">Transmembrane helix</keyword>
<dbReference type="SUPFAM" id="SSF55008">
    <property type="entry name" value="HMA, heavy metal-associated domain"/>
    <property type="match status" value="1"/>
</dbReference>
<dbReference type="Pfam" id="PF00702">
    <property type="entry name" value="Hydrolase"/>
    <property type="match status" value="1"/>
</dbReference>
<dbReference type="InterPro" id="IPR023299">
    <property type="entry name" value="ATPase_P-typ_cyto_dom_N"/>
</dbReference>
<dbReference type="AlphaFoldDB" id="A0A060NV84"/>
<feature type="transmembrane region" description="Helical" evidence="15">
    <location>
        <begin position="191"/>
        <end position="209"/>
    </location>
</feature>
<evidence type="ECO:0000256" key="3">
    <source>
        <dbReference type="ARBA" id="ARBA00022448"/>
    </source>
</evidence>
<keyword evidence="10" id="KW-0460">Magnesium</keyword>
<feature type="transmembrane region" description="Helical" evidence="15">
    <location>
        <begin position="771"/>
        <end position="787"/>
    </location>
</feature>
<keyword evidence="3" id="KW-0813">Transport</keyword>
<dbReference type="GO" id="GO:0043682">
    <property type="term" value="F:P-type divalent copper transporter activity"/>
    <property type="evidence" value="ECO:0007669"/>
    <property type="project" value="TreeGrafter"/>
</dbReference>
<dbReference type="EMBL" id="AP014569">
    <property type="protein sequence ID" value="BAO83448.1"/>
    <property type="molecule type" value="Genomic_DNA"/>
</dbReference>
<feature type="transmembrane region" description="Helical" evidence="15">
    <location>
        <begin position="432"/>
        <end position="451"/>
    </location>
</feature>
<feature type="domain" description="HMA" evidence="16">
    <location>
        <begin position="68"/>
        <end position="134"/>
    </location>
</feature>
<dbReference type="SFLD" id="SFLDS00003">
    <property type="entry name" value="Haloacid_Dehalogenase"/>
    <property type="match status" value="1"/>
</dbReference>
<dbReference type="InterPro" id="IPR008250">
    <property type="entry name" value="ATPase_P-typ_transduc_dom_A_sf"/>
</dbReference>
<dbReference type="PRINTS" id="PR00119">
    <property type="entry name" value="CATATPASE"/>
</dbReference>
<keyword evidence="7 15" id="KW-0479">Metal-binding</keyword>
<evidence type="ECO:0000259" key="16">
    <source>
        <dbReference type="PROSITE" id="PS50846"/>
    </source>
</evidence>
<feature type="transmembrane region" description="Helical" evidence="15">
    <location>
        <begin position="406"/>
        <end position="426"/>
    </location>
</feature>
<dbReference type="NCBIfam" id="TIGR01494">
    <property type="entry name" value="ATPase_P-type"/>
    <property type="match status" value="2"/>
</dbReference>
<evidence type="ECO:0000313" key="18">
    <source>
        <dbReference type="Proteomes" id="UP000066014"/>
    </source>
</evidence>
<dbReference type="InterPro" id="IPR044492">
    <property type="entry name" value="P_typ_ATPase_HD_dom"/>
</dbReference>
<dbReference type="Gene3D" id="3.40.50.1000">
    <property type="entry name" value="HAD superfamily/HAD-like"/>
    <property type="match status" value="2"/>
</dbReference>
<dbReference type="SUPFAM" id="SSF56784">
    <property type="entry name" value="HAD-like"/>
    <property type="match status" value="1"/>
</dbReference>
<dbReference type="KEGG" id="cbab:SMCB_1220"/>
<keyword evidence="18" id="KW-1185">Reference proteome</keyword>
<dbReference type="Gene3D" id="3.30.70.100">
    <property type="match status" value="1"/>
</dbReference>
<dbReference type="Pfam" id="PF00122">
    <property type="entry name" value="E1-E2_ATPase"/>
    <property type="match status" value="1"/>
</dbReference>
<sequence>MLARMSNSTTVTGSDLAAGAVVPDQGLGSLLGQHRGPLTVDDDFLVLDDPIEQEDFCHPVQVDGRELQEAVLMVQGMYCPACSETVEAALGGRRGVESVRVHAATRRVTLRWDPAQTLLSALARNVGQSGYRLLPMRQALSVEERLAETRLLMWRLFVAGFCTMQVMMYSWPFYITEPGEIPYVYDQLLRWANWMLSVPVVLFSSMPFFQSAWRDLRHGRIGMDMPVSIGILVTFIASTGSTFDPTGVWGHEIWFDSLTMFVFFLLGGRYLVSRLRDRTAGALDVLMNRLPEQCERQLADGSFETVSLKRLRVGDVLRVQAGIAFPGDATVLGDSATVDEALLTGESQPVTRLRGQTVVAGSYNLAGTALVRIERLGRETRFAQIVALMEQASTEKPELVKLADRIAGPFLVAVLLSAAFGAWYWWQIDPALAVPIAVAVLVATCPCALALSTPSAMLASAGALAERGILVRRLLAFEALCKIDTVVFDKTGTLTQDRVVLREALVRPGLTAEQALELAWPLASASLHPVSRAIAARARPAASAAAPAAAAATSDAGAAATSDAGAAAPDAVSQVASDLVRDVPGAGLVLERADGAVYKLGSAALCGLDQDQLLAQGRSVADAPCAYLSDAQGWLATFVMDEGVRADAATAVADLRAMGLQVHLLSGDKVGAVQRVAQQLGITQVVSEAGPERKLEVVAALQAQGAQIAMVGDGMNDGPVLARAQVSFALGHGAPLTQSQSDLVVQSGRLSELVQTIGQARRTMRIIKQNLVFSASYNGSMVPLAIAGFVPPWLAGLGMALSSFVVIGNAMRLSRLPDFPAPDPALLPVAAYAR</sequence>